<accession>A0A4R7D125</accession>
<evidence type="ECO:0008006" key="3">
    <source>
        <dbReference type="Google" id="ProtNLM"/>
    </source>
</evidence>
<sequence>MKKLSFIVLLLTFLSCSKSQLENLKGISKSSEQFLPNQAASASVLFYSDQEFDAVLFESLNENQKVLFYAILEVIKYESPFDINPGYYFNGLNQLHIDFANIYSYSANSNPTNSGVVEDNIIIYTSTLYSISSASSAPDYKLYEEFRPTSGFRNYNQLMNVIKINFHLDFDRYEIPETYFYVTKHLGNANEYSHYSLKPGFRTYVEERVIAYDQEAEVERALAEALKFTTKNANRECSKNYTAYQNLTGHPMSLVKITPCHVINSAVK</sequence>
<comment type="caution">
    <text evidence="1">The sequence shown here is derived from an EMBL/GenBank/DDBJ whole genome shotgun (WGS) entry which is preliminary data.</text>
</comment>
<dbReference type="RefSeq" id="WP_133641087.1">
    <property type="nucleotide sequence ID" value="NZ_SNZV01000006.1"/>
</dbReference>
<evidence type="ECO:0000313" key="2">
    <source>
        <dbReference type="Proteomes" id="UP000294752"/>
    </source>
</evidence>
<gene>
    <name evidence="1" type="ORF">B0I21_106335</name>
</gene>
<dbReference type="Proteomes" id="UP000294752">
    <property type="component" value="Unassembled WGS sequence"/>
</dbReference>
<keyword evidence="2" id="KW-1185">Reference proteome</keyword>
<dbReference type="EMBL" id="SNZV01000006">
    <property type="protein sequence ID" value="TDS12476.1"/>
    <property type="molecule type" value="Genomic_DNA"/>
</dbReference>
<reference evidence="1 2" key="1">
    <citation type="submission" date="2019-03" db="EMBL/GenBank/DDBJ databases">
        <title>Genomic Encyclopedia of Type Strains, Phase III (KMG-III): the genomes of soil and plant-associated and newly described type strains.</title>
        <authorList>
            <person name="Whitman W."/>
        </authorList>
    </citation>
    <scope>NUCLEOTIDE SEQUENCE [LARGE SCALE GENOMIC DNA]</scope>
    <source>
        <strain evidence="1 2">CGMCC 1.12801</strain>
    </source>
</reference>
<organism evidence="1 2">
    <name type="scientific">Sphingobacterium paludis</name>
    <dbReference type="NCBI Taxonomy" id="1476465"/>
    <lineage>
        <taxon>Bacteria</taxon>
        <taxon>Pseudomonadati</taxon>
        <taxon>Bacteroidota</taxon>
        <taxon>Sphingobacteriia</taxon>
        <taxon>Sphingobacteriales</taxon>
        <taxon>Sphingobacteriaceae</taxon>
        <taxon>Sphingobacterium</taxon>
    </lineage>
</organism>
<proteinExistence type="predicted"/>
<protein>
    <recommendedName>
        <fullName evidence="3">Lipoprotein</fullName>
    </recommendedName>
</protein>
<dbReference type="PROSITE" id="PS51257">
    <property type="entry name" value="PROKAR_LIPOPROTEIN"/>
    <property type="match status" value="1"/>
</dbReference>
<name>A0A4R7D125_9SPHI</name>
<dbReference type="AlphaFoldDB" id="A0A4R7D125"/>
<dbReference type="OrthoDB" id="9853689at2"/>
<evidence type="ECO:0000313" key="1">
    <source>
        <dbReference type="EMBL" id="TDS12476.1"/>
    </source>
</evidence>